<dbReference type="InterPro" id="IPR027417">
    <property type="entry name" value="P-loop_NTPase"/>
</dbReference>
<sequence length="105" mass="12311">IGFYPVCLEDYLKLFPRQNFLFIKFEDYTEGREKILNKVLKFLDMGPSTESMKEIVKSKTVANAGHFEPVPMLNETRLALRHFFSPFVRDLKRIVGADFVQSWGY</sequence>
<feature type="non-terminal residue" evidence="2">
    <location>
        <position position="1"/>
    </location>
</feature>
<proteinExistence type="predicted"/>
<evidence type="ECO:0000259" key="1">
    <source>
        <dbReference type="Pfam" id="PF00685"/>
    </source>
</evidence>
<dbReference type="PANTHER" id="PTHR15723:SF0">
    <property type="entry name" value="CARBOHYDRATE SULFOTRANSFERASE 15"/>
    <property type="match status" value="1"/>
</dbReference>
<dbReference type="Gene3D" id="3.40.50.300">
    <property type="entry name" value="P-loop containing nucleotide triphosphate hydrolases"/>
    <property type="match status" value="1"/>
</dbReference>
<name>A0A433SYX2_ELYCH</name>
<accession>A0A433SYX2</accession>
<dbReference type="AlphaFoldDB" id="A0A433SYX2"/>
<dbReference type="GO" id="GO:0019319">
    <property type="term" value="P:hexose biosynthetic process"/>
    <property type="evidence" value="ECO:0007669"/>
    <property type="project" value="TreeGrafter"/>
</dbReference>
<dbReference type="SUPFAM" id="SSF52540">
    <property type="entry name" value="P-loop containing nucleoside triphosphate hydrolases"/>
    <property type="match status" value="1"/>
</dbReference>
<organism evidence="2 3">
    <name type="scientific">Elysia chlorotica</name>
    <name type="common">Eastern emerald elysia</name>
    <name type="synonym">Sea slug</name>
    <dbReference type="NCBI Taxonomy" id="188477"/>
    <lineage>
        <taxon>Eukaryota</taxon>
        <taxon>Metazoa</taxon>
        <taxon>Spiralia</taxon>
        <taxon>Lophotrochozoa</taxon>
        <taxon>Mollusca</taxon>
        <taxon>Gastropoda</taxon>
        <taxon>Heterobranchia</taxon>
        <taxon>Euthyneura</taxon>
        <taxon>Panpulmonata</taxon>
        <taxon>Sacoglossa</taxon>
        <taxon>Placobranchoidea</taxon>
        <taxon>Plakobranchidae</taxon>
        <taxon>Elysia</taxon>
    </lineage>
</organism>
<dbReference type="InterPro" id="IPR052654">
    <property type="entry name" value="CS_Sulfotransferase"/>
</dbReference>
<dbReference type="GO" id="GO:0050659">
    <property type="term" value="F:N-acetylgalactosamine 4-sulfate 6-O-sulfotransferase activity"/>
    <property type="evidence" value="ECO:0007669"/>
    <property type="project" value="TreeGrafter"/>
</dbReference>
<dbReference type="EMBL" id="RQTK01000825">
    <property type="protein sequence ID" value="RUS74505.1"/>
    <property type="molecule type" value="Genomic_DNA"/>
</dbReference>
<keyword evidence="3" id="KW-1185">Reference proteome</keyword>
<dbReference type="PANTHER" id="PTHR15723">
    <property type="entry name" value="CARBOHYDRATE SULFOTRANSFERASE 15"/>
    <property type="match status" value="1"/>
</dbReference>
<evidence type="ECO:0000313" key="3">
    <source>
        <dbReference type="Proteomes" id="UP000271974"/>
    </source>
</evidence>
<comment type="caution">
    <text evidence="2">The sequence shown here is derived from an EMBL/GenBank/DDBJ whole genome shotgun (WGS) entry which is preliminary data.</text>
</comment>
<dbReference type="OrthoDB" id="526228at2759"/>
<dbReference type="Proteomes" id="UP000271974">
    <property type="component" value="Unassembled WGS sequence"/>
</dbReference>
<dbReference type="Pfam" id="PF00685">
    <property type="entry name" value="Sulfotransfer_1"/>
    <property type="match status" value="1"/>
</dbReference>
<reference evidence="2 3" key="1">
    <citation type="submission" date="2019-01" db="EMBL/GenBank/DDBJ databases">
        <title>A draft genome assembly of the solar-powered sea slug Elysia chlorotica.</title>
        <authorList>
            <person name="Cai H."/>
            <person name="Li Q."/>
            <person name="Fang X."/>
            <person name="Li J."/>
            <person name="Curtis N.E."/>
            <person name="Altenburger A."/>
            <person name="Shibata T."/>
            <person name="Feng M."/>
            <person name="Maeda T."/>
            <person name="Schwartz J.A."/>
            <person name="Shigenobu S."/>
            <person name="Lundholm N."/>
            <person name="Nishiyama T."/>
            <person name="Yang H."/>
            <person name="Hasebe M."/>
            <person name="Li S."/>
            <person name="Pierce S.K."/>
            <person name="Wang J."/>
        </authorList>
    </citation>
    <scope>NUCLEOTIDE SEQUENCE [LARGE SCALE GENOMIC DNA]</scope>
    <source>
        <strain evidence="2">EC2010</strain>
        <tissue evidence="2">Whole organism of an adult</tissue>
    </source>
</reference>
<dbReference type="InterPro" id="IPR000863">
    <property type="entry name" value="Sulfotransferase_dom"/>
</dbReference>
<protein>
    <recommendedName>
        <fullName evidence="1">Sulfotransferase domain-containing protein</fullName>
    </recommendedName>
</protein>
<gene>
    <name evidence="2" type="ORF">EGW08_017736</name>
</gene>
<evidence type="ECO:0000313" key="2">
    <source>
        <dbReference type="EMBL" id="RUS74505.1"/>
    </source>
</evidence>
<feature type="domain" description="Sulfotransferase" evidence="1">
    <location>
        <begin position="8"/>
        <end position="68"/>
    </location>
</feature>